<dbReference type="GO" id="GO:0005576">
    <property type="term" value="C:extracellular region"/>
    <property type="evidence" value="ECO:0007669"/>
    <property type="project" value="UniProtKB-SubCell"/>
</dbReference>
<keyword evidence="3" id="KW-0964">Secreted</keyword>
<reference evidence="11 12" key="1">
    <citation type="journal article" date="2013" name="BMC Genomics">
        <title>The genome and transcriptome of the pine saprophyte Ophiostoma piceae, and a comparison with the bark beetle-associated pine pathogen Grosmannia clavigera.</title>
        <authorList>
            <person name="Haridas S."/>
            <person name="Wang Y."/>
            <person name="Lim L."/>
            <person name="Massoumi Alamouti S."/>
            <person name="Jackman S."/>
            <person name="Docking R."/>
            <person name="Robertson G."/>
            <person name="Birol I."/>
            <person name="Bohlmann J."/>
            <person name="Breuil C."/>
        </authorList>
    </citation>
    <scope>NUCLEOTIDE SEQUENCE [LARGE SCALE GENOMIC DNA]</scope>
    <source>
        <strain evidence="11 12">UAMH 11346</strain>
    </source>
</reference>
<dbReference type="GO" id="GO:0005975">
    <property type="term" value="P:carbohydrate metabolic process"/>
    <property type="evidence" value="ECO:0007669"/>
    <property type="project" value="InterPro"/>
</dbReference>
<evidence type="ECO:0000256" key="3">
    <source>
        <dbReference type="ARBA" id="ARBA00022525"/>
    </source>
</evidence>
<dbReference type="InterPro" id="IPR012334">
    <property type="entry name" value="Pectin_lyas_fold"/>
</dbReference>
<dbReference type="PANTHER" id="PTHR31736">
    <property type="match status" value="1"/>
</dbReference>
<evidence type="ECO:0000256" key="6">
    <source>
        <dbReference type="ARBA" id="ARBA00023180"/>
    </source>
</evidence>
<proteinExistence type="inferred from homology"/>
<dbReference type="InterPro" id="IPR011050">
    <property type="entry name" value="Pectin_lyase_fold/virulence"/>
</dbReference>
<keyword evidence="6" id="KW-0325">Glycoprotein</keyword>
<dbReference type="PANTHER" id="PTHR31736:SF18">
    <property type="entry name" value="PUTATIVE-RELATED"/>
    <property type="match status" value="1"/>
</dbReference>
<comment type="similarity">
    <text evidence="2 9">Belongs to the glycosyl hydrolase 28 family.</text>
</comment>
<dbReference type="GO" id="GO:0071555">
    <property type="term" value="P:cell wall organization"/>
    <property type="evidence" value="ECO:0007669"/>
    <property type="project" value="UniProtKB-KW"/>
</dbReference>
<dbReference type="Gene3D" id="2.160.20.10">
    <property type="entry name" value="Single-stranded right-handed beta-helix, Pectin lyase-like"/>
    <property type="match status" value="1"/>
</dbReference>
<dbReference type="InterPro" id="IPR000743">
    <property type="entry name" value="Glyco_hydro_28"/>
</dbReference>
<gene>
    <name evidence="11" type="ORF">F503_05952</name>
</gene>
<dbReference type="AlphaFoldDB" id="S3CD53"/>
<evidence type="ECO:0000256" key="9">
    <source>
        <dbReference type="RuleBase" id="RU361169"/>
    </source>
</evidence>
<dbReference type="HOGENOM" id="CLU_016031_7_1_1"/>
<comment type="subcellular location">
    <subcellularLocation>
        <location evidence="1">Secreted</location>
    </subcellularLocation>
</comment>
<keyword evidence="7 9" id="KW-0326">Glycosidase</keyword>
<keyword evidence="5 9" id="KW-0378">Hydrolase</keyword>
<keyword evidence="8" id="KW-0961">Cell wall biogenesis/degradation</keyword>
<organism evidence="11 12">
    <name type="scientific">Ophiostoma piceae (strain UAMH 11346)</name>
    <name type="common">Sap stain fungus</name>
    <dbReference type="NCBI Taxonomy" id="1262450"/>
    <lineage>
        <taxon>Eukaryota</taxon>
        <taxon>Fungi</taxon>
        <taxon>Dikarya</taxon>
        <taxon>Ascomycota</taxon>
        <taxon>Pezizomycotina</taxon>
        <taxon>Sordariomycetes</taxon>
        <taxon>Sordariomycetidae</taxon>
        <taxon>Ophiostomatales</taxon>
        <taxon>Ophiostomataceae</taxon>
        <taxon>Ophiostoma</taxon>
    </lineage>
</organism>
<dbReference type="Proteomes" id="UP000016923">
    <property type="component" value="Unassembled WGS sequence"/>
</dbReference>
<dbReference type="SUPFAM" id="SSF51126">
    <property type="entry name" value="Pectin lyase-like"/>
    <property type="match status" value="1"/>
</dbReference>
<dbReference type="OrthoDB" id="187139at2759"/>
<evidence type="ECO:0000256" key="4">
    <source>
        <dbReference type="ARBA" id="ARBA00022729"/>
    </source>
</evidence>
<evidence type="ECO:0000313" key="11">
    <source>
        <dbReference type="EMBL" id="EPE10857.1"/>
    </source>
</evidence>
<feature type="signal peptide" evidence="10">
    <location>
        <begin position="1"/>
        <end position="18"/>
    </location>
</feature>
<evidence type="ECO:0000256" key="2">
    <source>
        <dbReference type="ARBA" id="ARBA00008834"/>
    </source>
</evidence>
<evidence type="ECO:0000256" key="7">
    <source>
        <dbReference type="ARBA" id="ARBA00023295"/>
    </source>
</evidence>
<sequence length="489" mass="52789">MRISTIILTVPLVGRAAAQLTGPVGPTTALAKKTHECNVLSYGGVADNSTDISDALEDAFENCVRSHPGSRLVVPEGNYLLNRSVVLSNGTNWAFQLDGLITLAYGGNYQVDRSLILQGFAGVKPLNDTINGEGDHNFLANGLVIVNPVDFEFYSETGRGAFQGQGYLYRNANNTNRPRLIRLISPINTSVHDLILVDSPKFHIVFDFAENLEVYHLTIRGANLGSYDGVDVVGTNYWVHDIEVTNRDECVSVKSPSNHALVENLICNQAGSGISIGSLNVSASIANIHARNISIIQGNNIAFIKTYPGGSGYVTNVTFENFRSKASLYGLNINQYWQNTNTPDTGSVALSNLVFRNFSGSVANGVARPPLYLVANDLTFATNVTVEDISVWTEAGNSVVNKISNIFGHGDDSYGTGNGIKTLAAGESPVPYSSSYTITTPPTGWTAVPFPTWAVNNTGYGTNIPIPVYTPAPLWRPHGDYDLHYWGSF</sequence>
<protein>
    <submittedName>
        <fullName evidence="11">Endo-rhamnogalacturonase f</fullName>
    </submittedName>
</protein>
<evidence type="ECO:0000313" key="12">
    <source>
        <dbReference type="Proteomes" id="UP000016923"/>
    </source>
</evidence>
<keyword evidence="12" id="KW-1185">Reference proteome</keyword>
<dbReference type="Pfam" id="PF00295">
    <property type="entry name" value="Glyco_hydro_28"/>
    <property type="match status" value="1"/>
</dbReference>
<accession>S3CD53</accession>
<feature type="chain" id="PRO_5004507236" evidence="10">
    <location>
        <begin position="19"/>
        <end position="489"/>
    </location>
</feature>
<dbReference type="eggNOG" id="ENOG502QRP0">
    <property type="taxonomic scope" value="Eukaryota"/>
</dbReference>
<keyword evidence="4 10" id="KW-0732">Signal</keyword>
<evidence type="ECO:0000256" key="10">
    <source>
        <dbReference type="SAM" id="SignalP"/>
    </source>
</evidence>
<dbReference type="OMA" id="TNYYIHD"/>
<evidence type="ECO:0000256" key="5">
    <source>
        <dbReference type="ARBA" id="ARBA00022801"/>
    </source>
</evidence>
<evidence type="ECO:0000256" key="8">
    <source>
        <dbReference type="ARBA" id="ARBA00023316"/>
    </source>
</evidence>
<dbReference type="VEuPathDB" id="FungiDB:F503_05952"/>
<name>S3CD53_OPHP1</name>
<dbReference type="GO" id="GO:0004650">
    <property type="term" value="F:polygalacturonase activity"/>
    <property type="evidence" value="ECO:0007669"/>
    <property type="project" value="InterPro"/>
</dbReference>
<evidence type="ECO:0000256" key="1">
    <source>
        <dbReference type="ARBA" id="ARBA00004613"/>
    </source>
</evidence>
<dbReference type="EMBL" id="KE148146">
    <property type="protein sequence ID" value="EPE10857.1"/>
    <property type="molecule type" value="Genomic_DNA"/>
</dbReference>
<dbReference type="STRING" id="1262450.S3CD53"/>